<reference evidence="10 12" key="1">
    <citation type="submission" date="2015-07" db="EMBL/GenBank/DDBJ databases">
        <title>Complete genome sequence of Prevotella intermedia strain 17-2.</title>
        <authorList>
            <person name="Nambu T."/>
        </authorList>
    </citation>
    <scope>NUCLEOTIDE SEQUENCE [LARGE SCALE GENOMIC DNA]</scope>
    <source>
        <strain evidence="10 12">17-2</strain>
    </source>
</reference>
<evidence type="ECO:0000256" key="1">
    <source>
        <dbReference type="ARBA" id="ARBA00022475"/>
    </source>
</evidence>
<keyword evidence="7 8" id="KW-0472">Membrane</keyword>
<keyword evidence="5" id="KW-0448">Lipopolysaccharide biosynthesis</keyword>
<dbReference type="STRING" id="28131.BWX40_05030"/>
<dbReference type="SUPFAM" id="SSF53448">
    <property type="entry name" value="Nucleotide-diphospho-sugar transferases"/>
    <property type="match status" value="1"/>
</dbReference>
<accession>A0A0H5BLK6</accession>
<proteinExistence type="predicted"/>
<dbReference type="Pfam" id="PF00535">
    <property type="entry name" value="Glycos_transf_2"/>
    <property type="match status" value="1"/>
</dbReference>
<dbReference type="Proteomes" id="UP000217431">
    <property type="component" value="Chromosome I"/>
</dbReference>
<dbReference type="InterPro" id="IPR050256">
    <property type="entry name" value="Glycosyltransferase_2"/>
</dbReference>
<dbReference type="AlphaFoldDB" id="A0A0H5BLK6"/>
<evidence type="ECO:0000256" key="4">
    <source>
        <dbReference type="ARBA" id="ARBA00022692"/>
    </source>
</evidence>
<reference evidence="11 13" key="2">
    <citation type="journal article" date="2016" name="DNA Res.">
        <title>The complete genome sequencing of Prevotella intermedia strain OMA14 and a subsequent fine-scale, intra-species genomic comparison reveal an unusual amplification of conjugative and mobile transposons and identify a novel Prevotella-lineage-specific repeat.</title>
        <authorList>
            <person name="Naito M."/>
            <person name="Ogura Y."/>
            <person name="Itoh T."/>
            <person name="Shoji M."/>
            <person name="Okamoto M."/>
            <person name="Hayashi T."/>
            <person name="Nakayama K."/>
        </authorList>
    </citation>
    <scope>NUCLEOTIDE SEQUENCE [LARGE SCALE GENOMIC DNA]</scope>
    <source>
        <strain evidence="11 13">OMA14</strain>
    </source>
</reference>
<dbReference type="InterPro" id="IPR029044">
    <property type="entry name" value="Nucleotide-diphossugar_trans"/>
</dbReference>
<evidence type="ECO:0000256" key="6">
    <source>
        <dbReference type="ARBA" id="ARBA00022989"/>
    </source>
</evidence>
<evidence type="ECO:0000256" key="5">
    <source>
        <dbReference type="ARBA" id="ARBA00022985"/>
    </source>
</evidence>
<evidence type="ECO:0000313" key="11">
    <source>
        <dbReference type="EMBL" id="BAU17235.1"/>
    </source>
</evidence>
<sequence>MKKYNMDISVIIPLYNEDESLPELHAWICRVMNANHFSYEIIFVNDGSTDNSWEVIQRLSKENENVRGIKFRRNYGKSPALYCGFKAAQGDVVITMDADLQDSPDEIPALYKMITEEGYDLVSGYKQKRYDPLTKTIPTKLFNATARKISGVKNLHDFNCGLKAYKKAVVKNIEVYGEMHRYIPYLAKEAGFKKIGEKVVHHQARKYGTTKFGINRFFNGYLDLITLWFLTNFGKKPMHVFGLLGSFVFFIGLIAFLWLIVEKIINLLSGIYGDLLTNHASFFIALTAMILGTQLFLAGFLGDLISRNSDRRNDYLIEEEINL</sequence>
<dbReference type="CDD" id="cd04187">
    <property type="entry name" value="DPM1_like_bac"/>
    <property type="match status" value="1"/>
</dbReference>
<dbReference type="InterPro" id="IPR001173">
    <property type="entry name" value="Glyco_trans_2-like"/>
</dbReference>
<dbReference type="GO" id="GO:0005886">
    <property type="term" value="C:plasma membrane"/>
    <property type="evidence" value="ECO:0007669"/>
    <property type="project" value="TreeGrafter"/>
</dbReference>
<keyword evidence="1" id="KW-1003">Cell membrane</keyword>
<keyword evidence="3 11" id="KW-0808">Transferase</keyword>
<dbReference type="PATRIC" id="fig|28131.4.peg.2106"/>
<dbReference type="EMBL" id="AP014597">
    <property type="protein sequence ID" value="BAU17235.1"/>
    <property type="molecule type" value="Genomic_DNA"/>
</dbReference>
<evidence type="ECO:0000256" key="8">
    <source>
        <dbReference type="SAM" id="Phobius"/>
    </source>
</evidence>
<evidence type="ECO:0000259" key="9">
    <source>
        <dbReference type="Pfam" id="PF00535"/>
    </source>
</evidence>
<keyword evidence="6 8" id="KW-1133">Transmembrane helix</keyword>
<evidence type="ECO:0000256" key="7">
    <source>
        <dbReference type="ARBA" id="ARBA00023136"/>
    </source>
</evidence>
<dbReference type="EMBL" id="AP014925">
    <property type="protein sequence ID" value="BAR96089.1"/>
    <property type="molecule type" value="Genomic_DNA"/>
</dbReference>
<dbReference type="OMA" id="KFLTRPM"/>
<dbReference type="GO" id="GO:0009103">
    <property type="term" value="P:lipopolysaccharide biosynthetic process"/>
    <property type="evidence" value="ECO:0007669"/>
    <property type="project" value="UniProtKB-KW"/>
</dbReference>
<dbReference type="FunFam" id="3.90.550.10:FF:000124">
    <property type="entry name" value="Glycosyl transferase family 2"/>
    <property type="match status" value="1"/>
</dbReference>
<dbReference type="Gene3D" id="3.90.550.10">
    <property type="entry name" value="Spore Coat Polysaccharide Biosynthesis Protein SpsA, Chain A"/>
    <property type="match status" value="1"/>
</dbReference>
<evidence type="ECO:0000256" key="3">
    <source>
        <dbReference type="ARBA" id="ARBA00022679"/>
    </source>
</evidence>
<keyword evidence="2" id="KW-0328">Glycosyltransferase</keyword>
<organism evidence="11 13">
    <name type="scientific">Prevotella intermedia</name>
    <dbReference type="NCBI Taxonomy" id="28131"/>
    <lineage>
        <taxon>Bacteria</taxon>
        <taxon>Pseudomonadati</taxon>
        <taxon>Bacteroidota</taxon>
        <taxon>Bacteroidia</taxon>
        <taxon>Bacteroidales</taxon>
        <taxon>Prevotellaceae</taxon>
        <taxon>Prevotella</taxon>
    </lineage>
</organism>
<feature type="transmembrane region" description="Helical" evidence="8">
    <location>
        <begin position="240"/>
        <end position="261"/>
    </location>
</feature>
<dbReference type="PANTHER" id="PTHR48090:SF3">
    <property type="entry name" value="UNDECAPRENYL-PHOSPHATE 4-DEOXY-4-FORMAMIDO-L-ARABINOSE TRANSFERASE"/>
    <property type="match status" value="1"/>
</dbReference>
<evidence type="ECO:0000313" key="12">
    <source>
        <dbReference type="Proteomes" id="UP000067008"/>
    </source>
</evidence>
<dbReference type="Proteomes" id="UP000067008">
    <property type="component" value="Chromosome 2"/>
</dbReference>
<feature type="domain" description="Glycosyltransferase 2-like" evidence="9">
    <location>
        <begin position="9"/>
        <end position="172"/>
    </location>
</feature>
<evidence type="ECO:0000256" key="2">
    <source>
        <dbReference type="ARBA" id="ARBA00022676"/>
    </source>
</evidence>
<evidence type="ECO:0000313" key="13">
    <source>
        <dbReference type="Proteomes" id="UP000217431"/>
    </source>
</evidence>
<protein>
    <submittedName>
        <fullName evidence="10">Glycosyl transferase</fullName>
    </submittedName>
    <submittedName>
        <fullName evidence="11">Glycosyltransferase family 2</fullName>
    </submittedName>
</protein>
<evidence type="ECO:0000313" key="10">
    <source>
        <dbReference type="EMBL" id="BAR96089.1"/>
    </source>
</evidence>
<feature type="transmembrane region" description="Helical" evidence="8">
    <location>
        <begin position="281"/>
        <end position="302"/>
    </location>
</feature>
<gene>
    <name evidence="10" type="ORF">PI172_1361</name>
    <name evidence="11" type="ORF">PIOMA14_I_0727</name>
</gene>
<keyword evidence="4 8" id="KW-0812">Transmembrane</keyword>
<name>A0A0H5BLK6_PREIN</name>
<dbReference type="GO" id="GO:0099621">
    <property type="term" value="F:undecaprenyl-phosphate 4-deoxy-4-formamido-L-arabinose transferase activity"/>
    <property type="evidence" value="ECO:0007669"/>
    <property type="project" value="TreeGrafter"/>
</dbReference>
<dbReference type="PANTHER" id="PTHR48090">
    <property type="entry name" value="UNDECAPRENYL-PHOSPHATE 4-DEOXY-4-FORMAMIDO-L-ARABINOSE TRANSFERASE-RELATED"/>
    <property type="match status" value="1"/>
</dbReference>